<proteinExistence type="predicted"/>
<dbReference type="EMBL" id="SPHZ02000008">
    <property type="protein sequence ID" value="KAF0901872.1"/>
    <property type="molecule type" value="Genomic_DNA"/>
</dbReference>
<reference evidence="1 2" key="1">
    <citation type="submission" date="2019-11" db="EMBL/GenBank/DDBJ databases">
        <title>Whole genome sequence of Oryza granulata.</title>
        <authorList>
            <person name="Li W."/>
        </authorList>
    </citation>
    <scope>NUCLEOTIDE SEQUENCE [LARGE SCALE GENOMIC DNA]</scope>
    <source>
        <strain evidence="2">cv. Menghai</strain>
        <tissue evidence="1">Leaf</tissue>
    </source>
</reference>
<evidence type="ECO:0000313" key="2">
    <source>
        <dbReference type="Proteomes" id="UP000479710"/>
    </source>
</evidence>
<gene>
    <name evidence="1" type="ORF">E2562_006484</name>
</gene>
<keyword evidence="2" id="KW-1185">Reference proteome</keyword>
<protein>
    <submittedName>
        <fullName evidence="1">Uncharacterized protein</fullName>
    </submittedName>
</protein>
<organism evidence="1 2">
    <name type="scientific">Oryza meyeriana var. granulata</name>
    <dbReference type="NCBI Taxonomy" id="110450"/>
    <lineage>
        <taxon>Eukaryota</taxon>
        <taxon>Viridiplantae</taxon>
        <taxon>Streptophyta</taxon>
        <taxon>Embryophyta</taxon>
        <taxon>Tracheophyta</taxon>
        <taxon>Spermatophyta</taxon>
        <taxon>Magnoliopsida</taxon>
        <taxon>Liliopsida</taxon>
        <taxon>Poales</taxon>
        <taxon>Poaceae</taxon>
        <taxon>BOP clade</taxon>
        <taxon>Oryzoideae</taxon>
        <taxon>Oryzeae</taxon>
        <taxon>Oryzinae</taxon>
        <taxon>Oryza</taxon>
        <taxon>Oryza meyeriana</taxon>
    </lineage>
</organism>
<name>A0A6G1CNX9_9ORYZ</name>
<evidence type="ECO:0000313" key="1">
    <source>
        <dbReference type="EMBL" id="KAF0901872.1"/>
    </source>
</evidence>
<sequence length="110" mass="11697">MRESRESKKGRGTVRHGKASIEVIGQGFTGELTGESKEWNGGMGGMPVWGNGGIRGSGVLESAWHHGLGGTVARSGWWAERGKDGDRGGGVRPRKAEARFTLSRYSLVTG</sequence>
<dbReference type="Proteomes" id="UP000479710">
    <property type="component" value="Unassembled WGS sequence"/>
</dbReference>
<comment type="caution">
    <text evidence="1">The sequence shown here is derived from an EMBL/GenBank/DDBJ whole genome shotgun (WGS) entry which is preliminary data.</text>
</comment>
<dbReference type="AlphaFoldDB" id="A0A6G1CNX9"/>
<accession>A0A6G1CNX9</accession>